<proteinExistence type="predicted"/>
<evidence type="ECO:0000313" key="3">
    <source>
        <dbReference type="Proteomes" id="UP000824469"/>
    </source>
</evidence>
<evidence type="ECO:0000256" key="1">
    <source>
        <dbReference type="SAM" id="MobiDB-lite"/>
    </source>
</evidence>
<dbReference type="Proteomes" id="UP000824469">
    <property type="component" value="Unassembled WGS sequence"/>
</dbReference>
<feature type="non-terminal residue" evidence="2">
    <location>
        <position position="170"/>
    </location>
</feature>
<dbReference type="AlphaFoldDB" id="A0AA38LDW0"/>
<dbReference type="Gene3D" id="3.90.226.10">
    <property type="entry name" value="2-enoyl-CoA Hydratase, Chain A, domain 1"/>
    <property type="match status" value="1"/>
</dbReference>
<comment type="caution">
    <text evidence="2">The sequence shown here is derived from an EMBL/GenBank/DDBJ whole genome shotgun (WGS) entry which is preliminary data.</text>
</comment>
<dbReference type="InterPro" id="IPR023562">
    <property type="entry name" value="ClpP/TepA"/>
</dbReference>
<dbReference type="EMBL" id="JAHRHJ020000004">
    <property type="protein sequence ID" value="KAH9317317.1"/>
    <property type="molecule type" value="Genomic_DNA"/>
</dbReference>
<dbReference type="SUPFAM" id="SSF52096">
    <property type="entry name" value="ClpP/crotonase"/>
    <property type="match status" value="1"/>
</dbReference>
<keyword evidence="3" id="KW-1185">Reference proteome</keyword>
<accession>A0AA38LDW0</accession>
<sequence>MLRWEILSYTGGTRGKQEIRENVRIMIHQPYMSHYASDNDKDDEDDPDLKFEDPGFEALYLRYLWQYITSIYVETSKMDFDTINNLMERDHYLDPSTTVSLGLINQVGTLGLWPPPKEESNDEDGEDYEYYKYDEDGAPPKEESDDEDEYYKYDRNGAPLKKVNGAPPKK</sequence>
<protein>
    <submittedName>
        <fullName evidence="2">Uncharacterized protein</fullName>
    </submittedName>
</protein>
<feature type="compositionally biased region" description="Basic and acidic residues" evidence="1">
    <location>
        <begin position="129"/>
        <end position="142"/>
    </location>
</feature>
<organism evidence="2 3">
    <name type="scientific">Taxus chinensis</name>
    <name type="common">Chinese yew</name>
    <name type="synonym">Taxus wallichiana var. chinensis</name>
    <dbReference type="NCBI Taxonomy" id="29808"/>
    <lineage>
        <taxon>Eukaryota</taxon>
        <taxon>Viridiplantae</taxon>
        <taxon>Streptophyta</taxon>
        <taxon>Embryophyta</taxon>
        <taxon>Tracheophyta</taxon>
        <taxon>Spermatophyta</taxon>
        <taxon>Pinopsida</taxon>
        <taxon>Pinidae</taxon>
        <taxon>Conifers II</taxon>
        <taxon>Cupressales</taxon>
        <taxon>Taxaceae</taxon>
        <taxon>Taxus</taxon>
    </lineage>
</organism>
<name>A0AA38LDW0_TAXCH</name>
<evidence type="ECO:0000313" key="2">
    <source>
        <dbReference type="EMBL" id="KAH9317317.1"/>
    </source>
</evidence>
<dbReference type="InterPro" id="IPR029045">
    <property type="entry name" value="ClpP/crotonase-like_dom_sf"/>
</dbReference>
<reference evidence="2 3" key="1">
    <citation type="journal article" date="2021" name="Nat. Plants">
        <title>The Taxus genome provides insights into paclitaxel biosynthesis.</title>
        <authorList>
            <person name="Xiong X."/>
            <person name="Gou J."/>
            <person name="Liao Q."/>
            <person name="Li Y."/>
            <person name="Zhou Q."/>
            <person name="Bi G."/>
            <person name="Li C."/>
            <person name="Du R."/>
            <person name="Wang X."/>
            <person name="Sun T."/>
            <person name="Guo L."/>
            <person name="Liang H."/>
            <person name="Lu P."/>
            <person name="Wu Y."/>
            <person name="Zhang Z."/>
            <person name="Ro D.K."/>
            <person name="Shang Y."/>
            <person name="Huang S."/>
            <person name="Yan J."/>
        </authorList>
    </citation>
    <scope>NUCLEOTIDE SEQUENCE [LARGE SCALE GENOMIC DNA]</scope>
    <source>
        <strain evidence="2">Ta-2019</strain>
    </source>
</reference>
<feature type="region of interest" description="Disordered" evidence="1">
    <location>
        <begin position="112"/>
        <end position="170"/>
    </location>
</feature>
<dbReference type="Pfam" id="PF00574">
    <property type="entry name" value="CLP_protease"/>
    <property type="match status" value="1"/>
</dbReference>
<gene>
    <name evidence="2" type="ORF">KI387_019086</name>
</gene>